<dbReference type="InterPro" id="IPR025404">
    <property type="entry name" value="DUF4130"/>
</dbReference>
<keyword evidence="3" id="KW-1185">Reference proteome</keyword>
<comment type="caution">
    <text evidence="2">The sequence shown here is derived from an EMBL/GenBank/DDBJ whole genome shotgun (WGS) entry which is preliminary data.</text>
</comment>
<evidence type="ECO:0000313" key="2">
    <source>
        <dbReference type="EMBL" id="MCA5003680.1"/>
    </source>
</evidence>
<gene>
    <name evidence="2" type="ORF">IPZ78_00790</name>
</gene>
<evidence type="ECO:0000259" key="1">
    <source>
        <dbReference type="Pfam" id="PF13566"/>
    </source>
</evidence>
<dbReference type="Proteomes" id="UP001165302">
    <property type="component" value="Unassembled WGS sequence"/>
</dbReference>
<dbReference type="RefSeq" id="WP_225551014.1">
    <property type="nucleotide sequence ID" value="NZ_JADEYP010000001.1"/>
</dbReference>
<dbReference type="InterPro" id="IPR023875">
    <property type="entry name" value="DNA_repair_put"/>
</dbReference>
<organism evidence="2 3">
    <name type="scientific">Sphingobacterium bovistauri</name>
    <dbReference type="NCBI Taxonomy" id="2781959"/>
    <lineage>
        <taxon>Bacteria</taxon>
        <taxon>Pseudomonadati</taxon>
        <taxon>Bacteroidota</taxon>
        <taxon>Sphingobacteriia</taxon>
        <taxon>Sphingobacteriales</taxon>
        <taxon>Sphingobacteriaceae</taxon>
        <taxon>Sphingobacterium</taxon>
    </lineage>
</organism>
<name>A0ABS7Z0I5_9SPHI</name>
<dbReference type="Pfam" id="PF13566">
    <property type="entry name" value="DUF4130"/>
    <property type="match status" value="1"/>
</dbReference>
<protein>
    <submittedName>
        <fullName evidence="2">TIGR03915 family putative DNA repair protein</fullName>
    </submittedName>
</protein>
<dbReference type="EMBL" id="JADEYP010000001">
    <property type="protein sequence ID" value="MCA5003680.1"/>
    <property type="molecule type" value="Genomic_DNA"/>
</dbReference>
<evidence type="ECO:0000313" key="3">
    <source>
        <dbReference type="Proteomes" id="UP001165302"/>
    </source>
</evidence>
<dbReference type="NCBIfam" id="TIGR03915">
    <property type="entry name" value="SAM_7_link_chp"/>
    <property type="match status" value="1"/>
</dbReference>
<reference evidence="2" key="1">
    <citation type="submission" date="2020-10" db="EMBL/GenBank/DDBJ databases">
        <authorList>
            <person name="Lu T."/>
            <person name="Wang Q."/>
            <person name="Han X."/>
        </authorList>
    </citation>
    <scope>NUCLEOTIDE SEQUENCE</scope>
    <source>
        <strain evidence="2">WQ 366</strain>
    </source>
</reference>
<accession>A0ABS7Z0I5</accession>
<proteinExistence type="predicted"/>
<feature type="domain" description="DUF4130" evidence="1">
    <location>
        <begin position="83"/>
        <end position="251"/>
    </location>
</feature>
<sequence length="253" mass="30224">MYYIFDGTYYGWLTCVFEAFERKEFSIKPITKEFHLPDIFADDRVITTSKEKAIRIIRGLEGHVGKNMAQDFYRAFLFEHPAVWQAAYYLAVQIFKGNKHILSNFGNDAVMKFSDALRKVSRERHRMKAFVRFQQSTDGLYFAVVEPDFNVLPLIAAFFKNRYTDQSWIIYDLKRNYGIYWDKVNLIEVELNAGEIGDVMHTSTLVSLDDQEEYYKNLWQQYFKSTNIEARRNLKLHLKHVPRRYWKYLPEKN</sequence>